<dbReference type="InterPro" id="IPR004518">
    <property type="entry name" value="MazG-like_dom"/>
</dbReference>
<proteinExistence type="predicted"/>
<dbReference type="AlphaFoldDB" id="A0A382SRP2"/>
<dbReference type="Pfam" id="PF03819">
    <property type="entry name" value="MazG"/>
    <property type="match status" value="1"/>
</dbReference>
<name>A0A382SRP2_9ZZZZ</name>
<feature type="domain" description="NTP pyrophosphohydrolase MazG-like" evidence="1">
    <location>
        <begin position="14"/>
        <end position="84"/>
    </location>
</feature>
<sequence>MDKLDPYYAMDNIQELLTITMEECGELIQQCSKLLRCRAPEGDVTEETLKKLTDEVGDVLCMIELLQKFKLITWDEVEERERVKLEKLKKYSNLEI</sequence>
<gene>
    <name evidence="2" type="ORF">METZ01_LOCUS365453</name>
</gene>
<dbReference type="EMBL" id="UINC01131100">
    <property type="protein sequence ID" value="SVD12599.1"/>
    <property type="molecule type" value="Genomic_DNA"/>
</dbReference>
<evidence type="ECO:0000259" key="1">
    <source>
        <dbReference type="Pfam" id="PF03819"/>
    </source>
</evidence>
<evidence type="ECO:0000313" key="2">
    <source>
        <dbReference type="EMBL" id="SVD12599.1"/>
    </source>
</evidence>
<reference evidence="2" key="1">
    <citation type="submission" date="2018-05" db="EMBL/GenBank/DDBJ databases">
        <authorList>
            <person name="Lanie J.A."/>
            <person name="Ng W.-L."/>
            <person name="Kazmierczak K.M."/>
            <person name="Andrzejewski T.M."/>
            <person name="Davidsen T.M."/>
            <person name="Wayne K.J."/>
            <person name="Tettelin H."/>
            <person name="Glass J.I."/>
            <person name="Rusch D."/>
            <person name="Podicherti R."/>
            <person name="Tsui H.-C.T."/>
            <person name="Winkler M.E."/>
        </authorList>
    </citation>
    <scope>NUCLEOTIDE SEQUENCE</scope>
</reference>
<accession>A0A382SRP2</accession>
<protein>
    <recommendedName>
        <fullName evidence="1">NTP pyrophosphohydrolase MazG-like domain-containing protein</fullName>
    </recommendedName>
</protein>
<organism evidence="2">
    <name type="scientific">marine metagenome</name>
    <dbReference type="NCBI Taxonomy" id="408172"/>
    <lineage>
        <taxon>unclassified sequences</taxon>
        <taxon>metagenomes</taxon>
        <taxon>ecological metagenomes</taxon>
    </lineage>
</organism>
<dbReference type="SUPFAM" id="SSF101386">
    <property type="entry name" value="all-alpha NTP pyrophosphatases"/>
    <property type="match status" value="1"/>
</dbReference>